<dbReference type="EnsemblPlants" id="evm.model.ctgX157.2">
    <property type="protein sequence ID" value="cds.evm.model.ctgX157.2"/>
    <property type="gene ID" value="evm.TU.ctgX157.2"/>
</dbReference>
<dbReference type="Proteomes" id="UP000596661">
    <property type="component" value="Unassembled WGS sequence"/>
</dbReference>
<organism evidence="2 3">
    <name type="scientific">Cannabis sativa</name>
    <name type="common">Hemp</name>
    <name type="synonym">Marijuana</name>
    <dbReference type="NCBI Taxonomy" id="3483"/>
    <lineage>
        <taxon>Eukaryota</taxon>
        <taxon>Viridiplantae</taxon>
        <taxon>Streptophyta</taxon>
        <taxon>Embryophyta</taxon>
        <taxon>Tracheophyta</taxon>
        <taxon>Spermatophyta</taxon>
        <taxon>Magnoliopsida</taxon>
        <taxon>eudicotyledons</taxon>
        <taxon>Gunneridae</taxon>
        <taxon>Pentapetalae</taxon>
        <taxon>rosids</taxon>
        <taxon>fabids</taxon>
        <taxon>Rosales</taxon>
        <taxon>Cannabaceae</taxon>
        <taxon>Cannabis</taxon>
    </lineage>
</organism>
<evidence type="ECO:0000256" key="1">
    <source>
        <dbReference type="SAM" id="MobiDB-lite"/>
    </source>
</evidence>
<dbReference type="AlphaFoldDB" id="A0A803QRR1"/>
<dbReference type="Gramene" id="evm.model.ctgX157.2">
    <property type="protein sequence ID" value="cds.evm.model.ctgX157.2"/>
    <property type="gene ID" value="evm.TU.ctgX157.2"/>
</dbReference>
<evidence type="ECO:0000313" key="2">
    <source>
        <dbReference type="EnsemblPlants" id="cds.evm.model.ctgX157.2"/>
    </source>
</evidence>
<name>A0A803QRR1_CANSA</name>
<keyword evidence="3" id="KW-1185">Reference proteome</keyword>
<feature type="region of interest" description="Disordered" evidence="1">
    <location>
        <begin position="79"/>
        <end position="101"/>
    </location>
</feature>
<accession>A0A803QRR1</accession>
<evidence type="ECO:0000313" key="3">
    <source>
        <dbReference type="Proteomes" id="UP000596661"/>
    </source>
</evidence>
<feature type="region of interest" description="Disordered" evidence="1">
    <location>
        <begin position="1"/>
        <end position="27"/>
    </location>
</feature>
<sequence>MQSWHQNKRDYKKRAGKEPDGLHHKIHNHVSCPEEALVSKIRDRASLCNDGSNFYLRGPPHALFKKQWSLKYYSHPTEDHLYDPTAQSPAQEAPDQVKNSG</sequence>
<reference evidence="2" key="1">
    <citation type="submission" date="2021-03" db="UniProtKB">
        <authorList>
            <consortium name="EnsemblPlants"/>
        </authorList>
    </citation>
    <scope>IDENTIFICATION</scope>
</reference>
<protein>
    <submittedName>
        <fullName evidence="2">Uncharacterized protein</fullName>
    </submittedName>
</protein>
<proteinExistence type="predicted"/>